<proteinExistence type="inferred from homology"/>
<sequence length="121" mass="13772">MSHYWFHGLVNQIRNWFIQTILLLVHQKSRKALYVAGLRKRIGFKADFKISFYPGKFAKERRSIIPAGGTSQFIPSKDADIAILEEPEHLYESLSMEIIVLTAKGACAIEYSILSELLSLS</sequence>
<keyword evidence="4" id="KW-0150">Chloroplast</keyword>
<accession>A0A6A1WKM9</accession>
<protein>
    <submittedName>
        <fullName evidence="8">Digalactosyldiacylglycerol synthase 1, chloroplastic</fullName>
    </submittedName>
</protein>
<dbReference type="GO" id="GO:0019375">
    <property type="term" value="P:galactolipid biosynthetic process"/>
    <property type="evidence" value="ECO:0007669"/>
    <property type="project" value="TreeGrafter"/>
</dbReference>
<dbReference type="GO" id="GO:0009707">
    <property type="term" value="C:chloroplast outer membrane"/>
    <property type="evidence" value="ECO:0007669"/>
    <property type="project" value="TreeGrafter"/>
</dbReference>
<dbReference type="PANTHER" id="PTHR46132">
    <property type="entry name" value="DIGALACTOSYLDIACYLGLYCEROL SYNTHASE 2, CHLOROPLASTIC"/>
    <property type="match status" value="1"/>
</dbReference>
<comment type="subcellular location">
    <subcellularLocation>
        <location evidence="2">Membrane</location>
    </subcellularLocation>
    <subcellularLocation>
        <location evidence="1">Plastid</location>
        <location evidence="1">Chloroplast</location>
    </subcellularLocation>
</comment>
<organism evidence="8 9">
    <name type="scientific">Morella rubra</name>
    <name type="common">Chinese bayberry</name>
    <dbReference type="NCBI Taxonomy" id="262757"/>
    <lineage>
        <taxon>Eukaryota</taxon>
        <taxon>Viridiplantae</taxon>
        <taxon>Streptophyta</taxon>
        <taxon>Embryophyta</taxon>
        <taxon>Tracheophyta</taxon>
        <taxon>Spermatophyta</taxon>
        <taxon>Magnoliopsida</taxon>
        <taxon>eudicotyledons</taxon>
        <taxon>Gunneridae</taxon>
        <taxon>Pentapetalae</taxon>
        <taxon>rosids</taxon>
        <taxon>fabids</taxon>
        <taxon>Fagales</taxon>
        <taxon>Myricaceae</taxon>
        <taxon>Morella</taxon>
    </lineage>
</organism>
<evidence type="ECO:0000256" key="3">
    <source>
        <dbReference type="ARBA" id="ARBA00009481"/>
    </source>
</evidence>
<dbReference type="GO" id="GO:0046481">
    <property type="term" value="F:digalactosyldiacylglycerol synthase activity"/>
    <property type="evidence" value="ECO:0007669"/>
    <property type="project" value="InterPro"/>
</dbReference>
<evidence type="ECO:0000313" key="9">
    <source>
        <dbReference type="Proteomes" id="UP000516437"/>
    </source>
</evidence>
<evidence type="ECO:0000256" key="4">
    <source>
        <dbReference type="ARBA" id="ARBA00022528"/>
    </source>
</evidence>
<dbReference type="InterPro" id="IPR044525">
    <property type="entry name" value="DGDG1/2"/>
</dbReference>
<keyword evidence="5" id="KW-0934">Plastid</keyword>
<keyword evidence="6" id="KW-0808">Transferase</keyword>
<dbReference type="OrthoDB" id="44480at2759"/>
<comment type="similarity">
    <text evidence="3">Belongs to the glycosyltransferase group 1 family. Glycosyltransferase 4 subfamily.</text>
</comment>
<comment type="caution">
    <text evidence="8">The sequence shown here is derived from an EMBL/GenBank/DDBJ whole genome shotgun (WGS) entry which is preliminary data.</text>
</comment>
<dbReference type="Proteomes" id="UP000516437">
    <property type="component" value="Chromosome 2"/>
</dbReference>
<reference evidence="8 9" key="1">
    <citation type="journal article" date="2019" name="Plant Biotechnol. J.">
        <title>The red bayberry genome and genetic basis of sex determination.</title>
        <authorList>
            <person name="Jia H.M."/>
            <person name="Jia H.J."/>
            <person name="Cai Q.L."/>
            <person name="Wang Y."/>
            <person name="Zhao H.B."/>
            <person name="Yang W.F."/>
            <person name="Wang G.Y."/>
            <person name="Li Y.H."/>
            <person name="Zhan D.L."/>
            <person name="Shen Y.T."/>
            <person name="Niu Q.F."/>
            <person name="Chang L."/>
            <person name="Qiu J."/>
            <person name="Zhao L."/>
            <person name="Xie H.B."/>
            <person name="Fu W.Y."/>
            <person name="Jin J."/>
            <person name="Li X.W."/>
            <person name="Jiao Y."/>
            <person name="Zhou C.C."/>
            <person name="Tu T."/>
            <person name="Chai C.Y."/>
            <person name="Gao J.L."/>
            <person name="Fan L.J."/>
            <person name="van de Weg E."/>
            <person name="Wang J.Y."/>
            <person name="Gao Z.S."/>
        </authorList>
    </citation>
    <scope>NUCLEOTIDE SEQUENCE [LARGE SCALE GENOMIC DNA]</scope>
    <source>
        <tissue evidence="8">Leaves</tissue>
    </source>
</reference>
<keyword evidence="7" id="KW-0472">Membrane</keyword>
<dbReference type="EMBL" id="RXIC02000020">
    <property type="protein sequence ID" value="KAB1223420.1"/>
    <property type="molecule type" value="Genomic_DNA"/>
</dbReference>
<evidence type="ECO:0000256" key="6">
    <source>
        <dbReference type="ARBA" id="ARBA00022679"/>
    </source>
</evidence>
<evidence type="ECO:0000313" key="8">
    <source>
        <dbReference type="EMBL" id="KAB1223420.1"/>
    </source>
</evidence>
<gene>
    <name evidence="8" type="ORF">CJ030_MR2G012417</name>
</gene>
<evidence type="ECO:0000256" key="1">
    <source>
        <dbReference type="ARBA" id="ARBA00004229"/>
    </source>
</evidence>
<evidence type="ECO:0000256" key="7">
    <source>
        <dbReference type="ARBA" id="ARBA00023136"/>
    </source>
</evidence>
<evidence type="ECO:0000256" key="5">
    <source>
        <dbReference type="ARBA" id="ARBA00022640"/>
    </source>
</evidence>
<evidence type="ECO:0000256" key="2">
    <source>
        <dbReference type="ARBA" id="ARBA00004370"/>
    </source>
</evidence>
<dbReference type="AlphaFoldDB" id="A0A6A1WKM9"/>
<keyword evidence="9" id="KW-1185">Reference proteome</keyword>
<name>A0A6A1WKM9_9ROSI</name>
<dbReference type="PANTHER" id="PTHR46132:SF6">
    <property type="entry name" value="DIGALACTOSYLDIACYLGLYCEROL SYNTHASE 1, CHLOROPLASTIC"/>
    <property type="match status" value="1"/>
</dbReference>